<dbReference type="Pfam" id="PF01963">
    <property type="entry name" value="TraB_PrgY_gumN"/>
    <property type="match status" value="1"/>
</dbReference>
<keyword evidence="6" id="KW-0479">Metal-binding</keyword>
<keyword evidence="4" id="KW-0645">Protease</keyword>
<proteinExistence type="predicted"/>
<dbReference type="PANTHER" id="PTHR31120:SF6">
    <property type="entry name" value="METALLOPROTEASE TIKI HOMOLOG"/>
    <property type="match status" value="1"/>
</dbReference>
<comment type="cofactor">
    <cofactor evidence="2">
        <name>Co(2+)</name>
        <dbReference type="ChEBI" id="CHEBI:48828"/>
    </cofactor>
</comment>
<keyword evidence="11" id="KW-0472">Membrane</keyword>
<keyword evidence="12" id="KW-0325">Glycoprotein</keyword>
<evidence type="ECO:0000256" key="11">
    <source>
        <dbReference type="ARBA" id="ARBA00023136"/>
    </source>
</evidence>
<dbReference type="InterPro" id="IPR040230">
    <property type="entry name" value="TIKI1/2-like"/>
</dbReference>
<evidence type="ECO:0000256" key="4">
    <source>
        <dbReference type="ARBA" id="ARBA00022670"/>
    </source>
</evidence>
<dbReference type="GO" id="GO:0006508">
    <property type="term" value="P:proteolysis"/>
    <property type="evidence" value="ECO:0007669"/>
    <property type="project" value="UniProtKB-KW"/>
</dbReference>
<evidence type="ECO:0000313" key="14">
    <source>
        <dbReference type="EMBL" id="SDX16030.1"/>
    </source>
</evidence>
<dbReference type="PANTHER" id="PTHR31120">
    <property type="entry name" value="METALLOPROTEASE TIKI"/>
    <property type="match status" value="1"/>
</dbReference>
<name>A0A1H2ZF50_THIRO</name>
<keyword evidence="9" id="KW-1133">Transmembrane helix</keyword>
<evidence type="ECO:0000256" key="5">
    <source>
        <dbReference type="ARBA" id="ARBA00022692"/>
    </source>
</evidence>
<evidence type="ECO:0000256" key="7">
    <source>
        <dbReference type="ARBA" id="ARBA00022729"/>
    </source>
</evidence>
<keyword evidence="10" id="KW-0482">Metalloprotease</keyword>
<dbReference type="OrthoDB" id="357294at2"/>
<comment type="cofactor">
    <cofactor evidence="1">
        <name>Mn(2+)</name>
        <dbReference type="ChEBI" id="CHEBI:29035"/>
    </cofactor>
</comment>
<evidence type="ECO:0000256" key="8">
    <source>
        <dbReference type="ARBA" id="ARBA00022801"/>
    </source>
</evidence>
<sequence>MIARLLLAAWLAAGTCAWAEPSTTADRPAGSAATRGILFEIHSPTGAPPSFLFGTIHSEDARVVELAAPVREAFDASPNVALEVVPDASAIIRAMVTMAYTDGRLLRDVLPADLYLETADALVGIGMPEEAFKDIKPWAVVTLLSSPPSETGEFLDMLLFRQAVADGKRVEGLETMTEQLAVFDALSETDQITLLRETLATRGQLPRMFEALIAAYVERDIDKLQHLSDQHLAESDPRLAAHFQEVVIDSRNHRMVERMVPLLAEGGWFIAIGALHLPGDQGVVALLRRHDHGVTVVF</sequence>
<dbReference type="GO" id="GO:0030178">
    <property type="term" value="P:negative regulation of Wnt signaling pathway"/>
    <property type="evidence" value="ECO:0007669"/>
    <property type="project" value="InterPro"/>
</dbReference>
<keyword evidence="8" id="KW-0378">Hydrolase</keyword>
<feature type="chain" id="PRO_5011564142" description="TraB family protein" evidence="13">
    <location>
        <begin position="20"/>
        <end position="298"/>
    </location>
</feature>
<evidence type="ECO:0000256" key="9">
    <source>
        <dbReference type="ARBA" id="ARBA00022989"/>
    </source>
</evidence>
<feature type="signal peptide" evidence="13">
    <location>
        <begin position="1"/>
        <end position="19"/>
    </location>
</feature>
<evidence type="ECO:0000313" key="15">
    <source>
        <dbReference type="Proteomes" id="UP000198816"/>
    </source>
</evidence>
<evidence type="ECO:0000256" key="2">
    <source>
        <dbReference type="ARBA" id="ARBA00001941"/>
    </source>
</evidence>
<keyword evidence="15" id="KW-1185">Reference proteome</keyword>
<dbReference type="CDD" id="cd14789">
    <property type="entry name" value="Tiki"/>
    <property type="match status" value="1"/>
</dbReference>
<dbReference type="GO" id="GO:0016020">
    <property type="term" value="C:membrane"/>
    <property type="evidence" value="ECO:0007669"/>
    <property type="project" value="UniProtKB-SubCell"/>
</dbReference>
<evidence type="ECO:0000256" key="1">
    <source>
        <dbReference type="ARBA" id="ARBA00001936"/>
    </source>
</evidence>
<keyword evidence="7 13" id="KW-0732">Signal</keyword>
<gene>
    <name evidence="14" type="ORF">SAMN05421783_115107</name>
</gene>
<organism evidence="14 15">
    <name type="scientific">Thiocapsa roseopersicina</name>
    <dbReference type="NCBI Taxonomy" id="1058"/>
    <lineage>
        <taxon>Bacteria</taxon>
        <taxon>Pseudomonadati</taxon>
        <taxon>Pseudomonadota</taxon>
        <taxon>Gammaproteobacteria</taxon>
        <taxon>Chromatiales</taxon>
        <taxon>Chromatiaceae</taxon>
        <taxon>Thiocapsa</taxon>
    </lineage>
</organism>
<dbReference type="AlphaFoldDB" id="A0A1H2ZF50"/>
<evidence type="ECO:0000256" key="6">
    <source>
        <dbReference type="ARBA" id="ARBA00022723"/>
    </source>
</evidence>
<dbReference type="InterPro" id="IPR002816">
    <property type="entry name" value="TraB/PrgY/GumN_fam"/>
</dbReference>
<evidence type="ECO:0000256" key="12">
    <source>
        <dbReference type="ARBA" id="ARBA00023180"/>
    </source>
</evidence>
<dbReference type="EMBL" id="FNNZ01000015">
    <property type="protein sequence ID" value="SDX16030.1"/>
    <property type="molecule type" value="Genomic_DNA"/>
</dbReference>
<evidence type="ECO:0008006" key="16">
    <source>
        <dbReference type="Google" id="ProtNLM"/>
    </source>
</evidence>
<evidence type="ECO:0000256" key="10">
    <source>
        <dbReference type="ARBA" id="ARBA00023049"/>
    </source>
</evidence>
<dbReference type="RefSeq" id="WP_093034313.1">
    <property type="nucleotide sequence ID" value="NZ_FNNZ01000015.1"/>
</dbReference>
<keyword evidence="5" id="KW-0812">Transmembrane</keyword>
<dbReference type="Proteomes" id="UP000198816">
    <property type="component" value="Unassembled WGS sequence"/>
</dbReference>
<dbReference type="GO" id="GO:0004222">
    <property type="term" value="F:metalloendopeptidase activity"/>
    <property type="evidence" value="ECO:0007669"/>
    <property type="project" value="TreeGrafter"/>
</dbReference>
<dbReference type="STRING" id="1058.SAMN05421783_115107"/>
<protein>
    <recommendedName>
        <fullName evidence="16">TraB family protein</fullName>
    </recommendedName>
</protein>
<reference evidence="15" key="1">
    <citation type="submission" date="2016-10" db="EMBL/GenBank/DDBJ databases">
        <authorList>
            <person name="Varghese N."/>
            <person name="Submissions S."/>
        </authorList>
    </citation>
    <scope>NUCLEOTIDE SEQUENCE [LARGE SCALE GENOMIC DNA]</scope>
    <source>
        <strain evidence="15">DSM 217</strain>
    </source>
</reference>
<dbReference type="GO" id="GO:0046872">
    <property type="term" value="F:metal ion binding"/>
    <property type="evidence" value="ECO:0007669"/>
    <property type="project" value="UniProtKB-KW"/>
</dbReference>
<evidence type="ECO:0000256" key="3">
    <source>
        <dbReference type="ARBA" id="ARBA00004479"/>
    </source>
</evidence>
<evidence type="ECO:0000256" key="13">
    <source>
        <dbReference type="SAM" id="SignalP"/>
    </source>
</evidence>
<accession>A0A1H2ZF50</accession>
<comment type="subcellular location">
    <subcellularLocation>
        <location evidence="3">Membrane</location>
        <topology evidence="3">Single-pass type I membrane protein</topology>
    </subcellularLocation>
</comment>